<comment type="caution">
    <text evidence="1">The sequence shown here is derived from an EMBL/GenBank/DDBJ whole genome shotgun (WGS) entry which is preliminary data.</text>
</comment>
<keyword evidence="2" id="KW-1185">Reference proteome</keyword>
<organism evidence="1 2">
    <name type="scientific">Pseudoneobacillus rhizosphaerae</name>
    <dbReference type="NCBI Taxonomy" id="2880968"/>
    <lineage>
        <taxon>Bacteria</taxon>
        <taxon>Bacillati</taxon>
        <taxon>Bacillota</taxon>
        <taxon>Bacilli</taxon>
        <taxon>Bacillales</taxon>
        <taxon>Bacillaceae</taxon>
        <taxon>Pseudoneobacillus</taxon>
    </lineage>
</organism>
<dbReference type="AlphaFoldDB" id="A0A9C7G995"/>
<dbReference type="EMBL" id="CAKJTG010000009">
    <property type="protein sequence ID" value="CAG9608346.1"/>
    <property type="molecule type" value="Genomic_DNA"/>
</dbReference>
<evidence type="ECO:0000313" key="2">
    <source>
        <dbReference type="Proteomes" id="UP000789845"/>
    </source>
</evidence>
<gene>
    <name evidence="1" type="ORF">NEOCIP111885_02038</name>
</gene>
<protein>
    <submittedName>
        <fullName evidence="1">Uncharacterized protein</fullName>
    </submittedName>
</protein>
<accession>A0A9C7G995</accession>
<dbReference type="Proteomes" id="UP000789845">
    <property type="component" value="Unassembled WGS sequence"/>
</dbReference>
<proteinExistence type="predicted"/>
<reference evidence="1" key="1">
    <citation type="submission" date="2021-10" db="EMBL/GenBank/DDBJ databases">
        <authorList>
            <person name="Criscuolo A."/>
        </authorList>
    </citation>
    <scope>NUCLEOTIDE SEQUENCE</scope>
    <source>
        <strain evidence="1">CIP111885</strain>
    </source>
</reference>
<evidence type="ECO:0000313" key="1">
    <source>
        <dbReference type="EMBL" id="CAG9608346.1"/>
    </source>
</evidence>
<sequence>MLNNRLKPYILNDRRTSIFSHPDFTVGFGIAPNPALRLAGLEKHPHHRRSGISPSPEDRSIFLQIYYTLNTELCEEKCLYILLDKAVFVTLLKTA</sequence>
<name>A0A9C7G995_9BACI</name>